<dbReference type="PATRIC" id="fig|1597.20.peg.426"/>
<evidence type="ECO:0000313" key="11">
    <source>
        <dbReference type="EMBL" id="POE42758.1"/>
    </source>
</evidence>
<dbReference type="RefSeq" id="WP_003586807.1">
    <property type="nucleotide sequence ID" value="NC_010999.1"/>
</dbReference>
<dbReference type="GO" id="GO:0019854">
    <property type="term" value="P:L-ascorbic acid catabolic process"/>
    <property type="evidence" value="ECO:0007669"/>
    <property type="project" value="TreeGrafter"/>
</dbReference>
<reference evidence="11 13" key="2">
    <citation type="journal article" date="2015" name="J. Am. Soc. Brew. Chem.">
        <title>Dissolved carbon dioxide selects for lactic acid bacteria able to grow in and spoil packaged beer.</title>
        <authorList>
            <person name="Bergsveinson J."/>
            <person name="Redekop A."/>
            <person name="Zoerb S."/>
            <person name="Ziola B."/>
        </authorList>
    </citation>
    <scope>NUCLEOTIDE SEQUENCE [LARGE SCALE GENOMIC DNA]</scope>
    <source>
        <strain evidence="11 13">CCC B1205</strain>
    </source>
</reference>
<evidence type="ECO:0000256" key="3">
    <source>
        <dbReference type="ARBA" id="ARBA00006350"/>
    </source>
</evidence>
<accession>A0A125U4U5</accession>
<accession>K0N836</accession>
<evidence type="ECO:0000259" key="8">
    <source>
        <dbReference type="SMART" id="SM00934"/>
    </source>
</evidence>
<reference evidence="10 12" key="3">
    <citation type="journal article" date="2018" name="Genome Announc.">
        <title>Draft Genome Sequence of Lactobacillus paracasei DUP 13076, Which Exhibits Potent Antipathogenic Effects against Salmonella enterica Serovars Enteritidis, Typhimurium, and Heidelberg.</title>
        <authorList>
            <person name="Muyyarikkandy M.S."/>
            <person name="Alqahtani F.H."/>
            <person name="Mandoiu I."/>
            <person name="Amalaradjou M.A."/>
        </authorList>
    </citation>
    <scope>NUCLEOTIDE SEQUENCE [LARGE SCALE GENOMIC DNA]</scope>
    <source>
        <strain evidence="10 12">DUP 13076</strain>
    </source>
</reference>
<reference evidence="9" key="1">
    <citation type="journal article" date="2015" name="Front. Microbiol.">
        <title>The vaginal isolate Lactobacillus paracasei LPC-S01 (DSM 26760) is suitable for oral administration.</title>
        <authorList>
            <person name="Balzaretti S."/>
            <person name="Taverniti V."/>
            <person name="Rondini G."/>
            <person name="Marcolegio G."/>
            <person name="Minuzzo M."/>
            <person name="Remagni M.C."/>
            <person name="Fiore W."/>
            <person name="Arioli S."/>
            <person name="Guglielmetti S."/>
        </authorList>
    </citation>
    <scope>NUCLEOTIDE SEQUENCE</scope>
    <source>
        <strain evidence="9">LPC-S01</strain>
    </source>
</reference>
<protein>
    <recommendedName>
        <fullName evidence="4">3-hexulose-6-phosphate synthase</fullName>
        <ecNumber evidence="4">4.1.2.43</ecNumber>
    </recommendedName>
</protein>
<comment type="pathway">
    <text evidence="2">One-carbon metabolism; formaldehyde assimilation via RuMP pathway; D-fructose 6-phosphate from D-ribulose 5-phosphate and formaldehyde: step 1/2.</text>
</comment>
<dbReference type="PANTHER" id="PTHR35039:SF3">
    <property type="entry name" value="3-KETO-L-GULONATE-6-PHOSPHATE DECARBOXYLASE SGBH-RELATED"/>
    <property type="match status" value="1"/>
</dbReference>
<evidence type="ECO:0000256" key="7">
    <source>
        <dbReference type="ARBA" id="ARBA00023277"/>
    </source>
</evidence>
<dbReference type="EMBL" id="LGIY01000014">
    <property type="protein sequence ID" value="POE42758.1"/>
    <property type="molecule type" value="Genomic_DNA"/>
</dbReference>
<dbReference type="PANTHER" id="PTHR35039">
    <property type="entry name" value="3-KETO-L-GULONATE-6-PHOSPHATE DECARBOXYLASE SGBH-RELATED"/>
    <property type="match status" value="1"/>
</dbReference>
<organism evidence="9">
    <name type="scientific">Lacticaseibacillus paracasei</name>
    <name type="common">Lactobacillus paracasei</name>
    <dbReference type="NCBI Taxonomy" id="1597"/>
    <lineage>
        <taxon>Bacteria</taxon>
        <taxon>Bacillati</taxon>
        <taxon>Bacillota</taxon>
        <taxon>Bacilli</taxon>
        <taxon>Lactobacillales</taxon>
        <taxon>Lactobacillaceae</taxon>
        <taxon>Lacticaseibacillus</taxon>
    </lineage>
</organism>
<dbReference type="NCBIfam" id="TIGR03128">
    <property type="entry name" value="RuMP_HxlA"/>
    <property type="match status" value="1"/>
</dbReference>
<evidence type="ECO:0000256" key="4">
    <source>
        <dbReference type="ARBA" id="ARBA00012890"/>
    </source>
</evidence>
<dbReference type="Proteomes" id="UP000234512">
    <property type="component" value="Unassembled WGS sequence"/>
</dbReference>
<evidence type="ECO:0000313" key="12">
    <source>
        <dbReference type="Proteomes" id="UP000234512"/>
    </source>
</evidence>
<evidence type="ECO:0000256" key="2">
    <source>
        <dbReference type="ARBA" id="ARBA00005014"/>
    </source>
</evidence>
<dbReference type="FunFam" id="3.20.20.70:FF:000022">
    <property type="entry name" value="3-keto-L-gulonate-6-phosphate decarboxylase UlaD"/>
    <property type="match status" value="1"/>
</dbReference>
<accession>A0A0K1MQL2</accession>
<dbReference type="Proteomes" id="UP000237433">
    <property type="component" value="Unassembled WGS sequence"/>
</dbReference>
<evidence type="ECO:0000313" key="10">
    <source>
        <dbReference type="EMBL" id="PLC46614.1"/>
    </source>
</evidence>
<evidence type="ECO:0000256" key="5">
    <source>
        <dbReference type="ARBA" id="ARBA00022563"/>
    </source>
</evidence>
<dbReference type="InterPro" id="IPR011060">
    <property type="entry name" value="RibuloseP-bd_barrel"/>
</dbReference>
<dbReference type="EC" id="4.1.2.43" evidence="4"/>
<dbReference type="InterPro" id="IPR001754">
    <property type="entry name" value="OMPdeCOase_dom"/>
</dbReference>
<dbReference type="EMBL" id="PKQJ01000006">
    <property type="protein sequence ID" value="PLC46614.1"/>
    <property type="molecule type" value="Genomic_DNA"/>
</dbReference>
<comment type="similarity">
    <text evidence="3">Belongs to the HPS/KGPDC family. HPS subfamily.</text>
</comment>
<dbReference type="GO" id="GO:0006207">
    <property type="term" value="P:'de novo' pyrimidine nucleobase biosynthetic process"/>
    <property type="evidence" value="ECO:0007669"/>
    <property type="project" value="InterPro"/>
</dbReference>
<feature type="domain" description="Orotidine 5'-phosphate decarboxylase" evidence="8">
    <location>
        <begin position="5"/>
        <end position="206"/>
    </location>
</feature>
<dbReference type="EMBL" id="LN846901">
    <property type="protein sequence ID" value="CRL16974.1"/>
    <property type="molecule type" value="Genomic_DNA"/>
</dbReference>
<dbReference type="SUPFAM" id="SSF51366">
    <property type="entry name" value="Ribulose-phoshate binding barrel"/>
    <property type="match status" value="1"/>
</dbReference>
<gene>
    <name evidence="11" type="ORF">ACX51_09335</name>
    <name evidence="10" type="ORF">C0Q90_07315</name>
</gene>
<evidence type="ECO:0000313" key="13">
    <source>
        <dbReference type="Proteomes" id="UP000237433"/>
    </source>
</evidence>
<dbReference type="InterPro" id="IPR017553">
    <property type="entry name" value="3-hexulose-6-phosphate_synth"/>
</dbReference>
<dbReference type="GO" id="GO:0006730">
    <property type="term" value="P:one-carbon metabolic process"/>
    <property type="evidence" value="ECO:0007669"/>
    <property type="project" value="UniProtKB-KW"/>
</dbReference>
<proteinExistence type="inferred from homology"/>
<sequence length="220" mass="24155">MTKTKYQVALDSFSLDDAVKFVRTIEDYIDIIEIGTPLVIDEGMHAVRRMIKEFPNKEVLSDEKIMDGGYHEADLGYQAGAKYVTVLGVAEDKTIQGCLDAAHDADAILVVDTLKIPNLAERAKEVEAMGVHFISVHTGFDQQQMGRTPLNDLRIVKANTNSIRVSVAGGINSKTIDQYLALEPDVVIMGGGLADADDPVDEARKIREAIEKHETEGSRQ</sequence>
<evidence type="ECO:0000256" key="1">
    <source>
        <dbReference type="ARBA" id="ARBA00000718"/>
    </source>
</evidence>
<dbReference type="InterPro" id="IPR013785">
    <property type="entry name" value="Aldolase_TIM"/>
</dbReference>
<dbReference type="SMART" id="SM00934">
    <property type="entry name" value="OMPdecase"/>
    <property type="match status" value="1"/>
</dbReference>
<dbReference type="Pfam" id="PF00215">
    <property type="entry name" value="OMPdecase"/>
    <property type="match status" value="1"/>
</dbReference>
<keyword evidence="6" id="KW-0456">Lyase</keyword>
<name>A0A0K1MQL2_LACPA</name>
<dbReference type="GO" id="GO:0043801">
    <property type="term" value="F:hexulose-6-phosphate synthase activity"/>
    <property type="evidence" value="ECO:0007669"/>
    <property type="project" value="UniProtKB-EC"/>
</dbReference>
<dbReference type="Gene3D" id="3.20.20.70">
    <property type="entry name" value="Aldolase class I"/>
    <property type="match status" value="1"/>
</dbReference>
<dbReference type="GO" id="GO:0033982">
    <property type="term" value="F:3-dehydro-L-gulonate-6-phosphate decarboxylase activity"/>
    <property type="evidence" value="ECO:0007669"/>
    <property type="project" value="TreeGrafter"/>
</dbReference>
<comment type="catalytic activity">
    <reaction evidence="1">
        <text>D-ribulose 5-phosphate + formaldehyde = D-arabino-hex-3-ulose 6-phosphate</text>
        <dbReference type="Rhea" id="RHEA:25201"/>
        <dbReference type="ChEBI" id="CHEBI:16842"/>
        <dbReference type="ChEBI" id="CHEBI:58121"/>
        <dbReference type="ChEBI" id="CHEBI:58542"/>
        <dbReference type="EC" id="4.1.2.43"/>
    </reaction>
</comment>
<evidence type="ECO:0000313" key="9">
    <source>
        <dbReference type="EMBL" id="CRL16974.1"/>
    </source>
</evidence>
<evidence type="ECO:0000256" key="6">
    <source>
        <dbReference type="ARBA" id="ARBA00023239"/>
    </source>
</evidence>
<dbReference type="AlphaFoldDB" id="A0A0K1MQL2"/>
<keyword evidence="7" id="KW-0119">Carbohydrate metabolism</keyword>
<dbReference type="KEGG" id="lcs:LCBD_0422"/>
<keyword evidence="5" id="KW-0554">One-carbon metabolism</keyword>
<dbReference type="GO" id="GO:0004590">
    <property type="term" value="F:orotidine-5'-phosphate decarboxylase activity"/>
    <property type="evidence" value="ECO:0007669"/>
    <property type="project" value="InterPro"/>
</dbReference>